<evidence type="ECO:0000256" key="1">
    <source>
        <dbReference type="ARBA" id="ARBA00004141"/>
    </source>
</evidence>
<dbReference type="PANTHER" id="PTHR46726">
    <property type="entry name" value="TWO PORE CHANNEL 3"/>
    <property type="match status" value="1"/>
</dbReference>
<dbReference type="GO" id="GO:0016020">
    <property type="term" value="C:membrane"/>
    <property type="evidence" value="ECO:0007669"/>
    <property type="project" value="UniProtKB-SubCell"/>
</dbReference>
<feature type="region of interest" description="Disordered" evidence="5">
    <location>
        <begin position="1"/>
        <end position="23"/>
    </location>
</feature>
<feature type="transmembrane region" description="Helical" evidence="6">
    <location>
        <begin position="570"/>
        <end position="589"/>
    </location>
</feature>
<protein>
    <recommendedName>
        <fullName evidence="7">Ion transport domain-containing protein</fullName>
    </recommendedName>
</protein>
<feature type="transmembrane region" description="Helical" evidence="6">
    <location>
        <begin position="323"/>
        <end position="347"/>
    </location>
</feature>
<dbReference type="GO" id="GO:0005216">
    <property type="term" value="F:monoatomic ion channel activity"/>
    <property type="evidence" value="ECO:0007669"/>
    <property type="project" value="InterPro"/>
</dbReference>
<keyword evidence="2 6" id="KW-0812">Transmembrane</keyword>
<dbReference type="InterPro" id="IPR005821">
    <property type="entry name" value="Ion_trans_dom"/>
</dbReference>
<evidence type="ECO:0000256" key="2">
    <source>
        <dbReference type="ARBA" id="ARBA00022692"/>
    </source>
</evidence>
<organism evidence="8 9">
    <name type="scientific">Cymbomonas tetramitiformis</name>
    <dbReference type="NCBI Taxonomy" id="36881"/>
    <lineage>
        <taxon>Eukaryota</taxon>
        <taxon>Viridiplantae</taxon>
        <taxon>Chlorophyta</taxon>
        <taxon>Pyramimonadophyceae</taxon>
        <taxon>Pyramimonadales</taxon>
        <taxon>Pyramimonadaceae</taxon>
        <taxon>Cymbomonas</taxon>
    </lineage>
</organism>
<feature type="compositionally biased region" description="Polar residues" evidence="5">
    <location>
        <begin position="13"/>
        <end position="23"/>
    </location>
</feature>
<feature type="transmembrane region" description="Helical" evidence="6">
    <location>
        <begin position="730"/>
        <end position="756"/>
    </location>
</feature>
<dbReference type="Gene3D" id="1.10.287.70">
    <property type="match status" value="2"/>
</dbReference>
<reference evidence="8 9" key="1">
    <citation type="journal article" date="2015" name="Genome Biol. Evol.">
        <title>Comparative Genomics of a Bacterivorous Green Alga Reveals Evolutionary Causalities and Consequences of Phago-Mixotrophic Mode of Nutrition.</title>
        <authorList>
            <person name="Burns J.A."/>
            <person name="Paasch A."/>
            <person name="Narechania A."/>
            <person name="Kim E."/>
        </authorList>
    </citation>
    <scope>NUCLEOTIDE SEQUENCE [LARGE SCALE GENOMIC DNA]</scope>
    <source>
        <strain evidence="8 9">PLY_AMNH</strain>
    </source>
</reference>
<feature type="transmembrane region" description="Helical" evidence="6">
    <location>
        <begin position="537"/>
        <end position="558"/>
    </location>
</feature>
<feature type="transmembrane region" description="Helical" evidence="6">
    <location>
        <begin position="193"/>
        <end position="213"/>
    </location>
</feature>
<comment type="caution">
    <text evidence="8">The sequence shown here is derived from an EMBL/GenBank/DDBJ whole genome shotgun (WGS) entry which is preliminary data.</text>
</comment>
<keyword evidence="9" id="KW-1185">Reference proteome</keyword>
<evidence type="ECO:0000256" key="5">
    <source>
        <dbReference type="SAM" id="MobiDB-lite"/>
    </source>
</evidence>
<feature type="transmembrane region" description="Helical" evidence="6">
    <location>
        <begin position="160"/>
        <end position="181"/>
    </location>
</feature>
<dbReference type="Pfam" id="PF00520">
    <property type="entry name" value="Ion_trans"/>
    <property type="match status" value="2"/>
</dbReference>
<dbReference type="SUPFAM" id="SSF81324">
    <property type="entry name" value="Voltage-gated potassium channels"/>
    <property type="match status" value="2"/>
</dbReference>
<feature type="transmembrane region" description="Helical" evidence="6">
    <location>
        <begin position="121"/>
        <end position="140"/>
    </location>
</feature>
<sequence>MLPVSKSPAESLADNSSTPVSETSILHEFRPSWHRPGERRIVNGVPVPNVPSLYRSLSSRSRRSRRASGTIDENLLPPENEDAQRVILAAQYVHDALEGHSQTIIEDNPIALFAAKLQRNVYYKIFIRSVMLFQLGLLFLEPVTRKAHESNFPLNRAQTAALELGCVCLLALEIAMTYVCLGRTRFCRKRFNVCNLCVVVFIGIDIVVLYYLGGVQLRLTRALRPLLIISHVRWLRQVVSTILKTIPRVSDLFGVVLVLILCYAQIGVGLFGDVYHKASEYGLSAEGAFDDTMSASVALTVLLTTENFPDVFRPAFHHDKFTALVYFLSYFLIGVWMTMSLLLAIIFTTYKEKCTDKVARTQQAEQKSLLTAYIIMQDSGEPLDFMKWCMLLKHVKPSPHLGIDGALLELAPGCLPPISAEPALQTRRALISAPRLCPQVLFDSLDSDGDEMITIEEFFRLPEVLNYRLHRSVIQTDAEEGSTLRSWMRRTMDKPALSLGQLADTEAFIRGAHWLTVINSVVVALRGLAKMPDEGRMMLAGINLLILLMFAAELICRWCKLGTNGLYREWGLDFLVVAASLVCGFGNAFDIYNTVSWMYPYMSALQVLRILSTRKEFRSLVETFFECLPMVLEMVTVTFCILYFYSVVGMELFSTSIVGDVPYCSKGGDSPVNTGDAKKDICLDDIENFQTPGHAMLALFQIITSNNWNDVMYPNVVANIKISGTGFPGYFYFISFFTLMVLLVINLMTCLVIDIYESRRDVIEREGQKAQQLRYAQEAGGEVVYTLVQVRDWTRKLMGRRPHETQSEALEQSIITLEEEVAQQEVKHLQAVLRARDQPVDGVWSNEMLEKLVTMETKDWQQVLGSAHASPARCRPARPPSARDSGSDEEDSEIPPADSPIRTLQDMSGG</sequence>
<gene>
    <name evidence="8" type="ORF">CYMTET_13586</name>
</gene>
<dbReference type="Proteomes" id="UP001190700">
    <property type="component" value="Unassembled WGS sequence"/>
</dbReference>
<feature type="domain" description="Ion transport" evidence="7">
    <location>
        <begin position="122"/>
        <end position="352"/>
    </location>
</feature>
<feature type="transmembrane region" description="Helical" evidence="6">
    <location>
        <begin position="252"/>
        <end position="271"/>
    </location>
</feature>
<evidence type="ECO:0000256" key="6">
    <source>
        <dbReference type="SAM" id="Phobius"/>
    </source>
</evidence>
<dbReference type="InterPro" id="IPR027359">
    <property type="entry name" value="Volt_channel_dom_sf"/>
</dbReference>
<evidence type="ECO:0000256" key="3">
    <source>
        <dbReference type="ARBA" id="ARBA00022989"/>
    </source>
</evidence>
<keyword evidence="4 6" id="KW-0472">Membrane</keyword>
<evidence type="ECO:0000259" key="7">
    <source>
        <dbReference type="Pfam" id="PF00520"/>
    </source>
</evidence>
<evidence type="ECO:0000313" key="8">
    <source>
        <dbReference type="EMBL" id="KAK3278480.1"/>
    </source>
</evidence>
<evidence type="ECO:0000313" key="9">
    <source>
        <dbReference type="Proteomes" id="UP001190700"/>
    </source>
</evidence>
<dbReference type="EMBL" id="LGRX02005411">
    <property type="protein sequence ID" value="KAK3278480.1"/>
    <property type="molecule type" value="Genomic_DNA"/>
</dbReference>
<name>A0AAE0LB99_9CHLO</name>
<proteinExistence type="predicted"/>
<feature type="transmembrane region" description="Helical" evidence="6">
    <location>
        <begin position="624"/>
        <end position="645"/>
    </location>
</feature>
<accession>A0AAE0LB99</accession>
<feature type="compositionally biased region" description="Low complexity" evidence="5">
    <location>
        <begin position="866"/>
        <end position="884"/>
    </location>
</feature>
<evidence type="ECO:0000256" key="4">
    <source>
        <dbReference type="ARBA" id="ARBA00023136"/>
    </source>
</evidence>
<dbReference type="Gene3D" id="1.20.120.350">
    <property type="entry name" value="Voltage-gated potassium channels. Chain C"/>
    <property type="match status" value="2"/>
</dbReference>
<feature type="transmembrane region" description="Helical" evidence="6">
    <location>
        <begin position="283"/>
        <end position="303"/>
    </location>
</feature>
<keyword evidence="3 6" id="KW-1133">Transmembrane helix</keyword>
<feature type="region of interest" description="Disordered" evidence="5">
    <location>
        <begin position="56"/>
        <end position="76"/>
    </location>
</feature>
<comment type="subcellular location">
    <subcellularLocation>
        <location evidence="1">Membrane</location>
        <topology evidence="1">Multi-pass membrane protein</topology>
    </subcellularLocation>
</comment>
<feature type="domain" description="Ion transport" evidence="7">
    <location>
        <begin position="515"/>
        <end position="759"/>
    </location>
</feature>
<dbReference type="PANTHER" id="PTHR46726:SF1">
    <property type="entry name" value="TWO-PORE CALCIUM CHANNEL 3"/>
    <property type="match status" value="1"/>
</dbReference>
<dbReference type="AlphaFoldDB" id="A0AAE0LB99"/>
<feature type="region of interest" description="Disordered" evidence="5">
    <location>
        <begin position="864"/>
        <end position="910"/>
    </location>
</feature>